<evidence type="ECO:0000313" key="6">
    <source>
        <dbReference type="EMBL" id="BDU77157.1"/>
    </source>
</evidence>
<evidence type="ECO:0000313" key="7">
    <source>
        <dbReference type="Proteomes" id="UP001228113"/>
    </source>
</evidence>
<dbReference type="EMBL" id="AP027081">
    <property type="protein sequence ID" value="BDU77157.1"/>
    <property type="molecule type" value="Genomic_DNA"/>
</dbReference>
<organism evidence="6 7">
    <name type="scientific">Mesoterricola sediminis</name>
    <dbReference type="NCBI Taxonomy" id="2927980"/>
    <lineage>
        <taxon>Bacteria</taxon>
        <taxon>Pseudomonadati</taxon>
        <taxon>Acidobacteriota</taxon>
        <taxon>Holophagae</taxon>
        <taxon>Holophagales</taxon>
        <taxon>Holophagaceae</taxon>
        <taxon>Mesoterricola</taxon>
    </lineage>
</organism>
<evidence type="ECO:0000256" key="1">
    <source>
        <dbReference type="ARBA" id="ARBA00001933"/>
    </source>
</evidence>
<proteinExistence type="inferred from homology"/>
<keyword evidence="2" id="KW-0808">Transferase</keyword>
<name>A0AA48GT79_9BACT</name>
<dbReference type="PROSITE" id="PS00599">
    <property type="entry name" value="AA_TRANSFER_CLASS_2"/>
    <property type="match status" value="1"/>
</dbReference>
<dbReference type="GO" id="GO:0016740">
    <property type="term" value="F:transferase activity"/>
    <property type="evidence" value="ECO:0007669"/>
    <property type="project" value="UniProtKB-KW"/>
</dbReference>
<dbReference type="PANTHER" id="PTHR13693">
    <property type="entry name" value="CLASS II AMINOTRANSFERASE/8-AMINO-7-OXONONANOATE SYNTHASE"/>
    <property type="match status" value="1"/>
</dbReference>
<gene>
    <name evidence="6" type="primary">glyA1</name>
    <name evidence="6" type="ORF">METESE_21150</name>
</gene>
<keyword evidence="7" id="KW-1185">Reference proteome</keyword>
<dbReference type="InterPro" id="IPR015422">
    <property type="entry name" value="PyrdxlP-dep_Trfase_small"/>
</dbReference>
<dbReference type="GO" id="GO:0016874">
    <property type="term" value="F:ligase activity"/>
    <property type="evidence" value="ECO:0007669"/>
    <property type="project" value="UniProtKB-KW"/>
</dbReference>
<comment type="cofactor">
    <cofactor evidence="1 4">
        <name>pyridoxal 5'-phosphate</name>
        <dbReference type="ChEBI" id="CHEBI:597326"/>
    </cofactor>
</comment>
<dbReference type="InterPro" id="IPR050087">
    <property type="entry name" value="AON_synthase_class-II"/>
</dbReference>
<keyword evidence="3 4" id="KW-0663">Pyridoxal phosphate</keyword>
<dbReference type="InterPro" id="IPR015421">
    <property type="entry name" value="PyrdxlP-dep_Trfase_major"/>
</dbReference>
<dbReference type="Proteomes" id="UP001228113">
    <property type="component" value="Chromosome"/>
</dbReference>
<accession>A0AA48GT79</accession>
<dbReference type="PANTHER" id="PTHR13693:SF3">
    <property type="entry name" value="LD36009P"/>
    <property type="match status" value="1"/>
</dbReference>
<dbReference type="Gene3D" id="3.90.1150.10">
    <property type="entry name" value="Aspartate Aminotransferase, domain 1"/>
    <property type="match status" value="1"/>
</dbReference>
<keyword evidence="6" id="KW-0436">Ligase</keyword>
<dbReference type="AlphaFoldDB" id="A0AA48GT79"/>
<evidence type="ECO:0000256" key="4">
    <source>
        <dbReference type="RuleBase" id="RU003693"/>
    </source>
</evidence>
<dbReference type="Pfam" id="PF00155">
    <property type="entry name" value="Aminotran_1_2"/>
    <property type="match status" value="1"/>
</dbReference>
<dbReference type="GO" id="GO:0030170">
    <property type="term" value="F:pyridoxal phosphate binding"/>
    <property type="evidence" value="ECO:0007669"/>
    <property type="project" value="InterPro"/>
</dbReference>
<evidence type="ECO:0000259" key="5">
    <source>
        <dbReference type="Pfam" id="PF00155"/>
    </source>
</evidence>
<dbReference type="CDD" id="cd06454">
    <property type="entry name" value="KBL_like"/>
    <property type="match status" value="1"/>
</dbReference>
<dbReference type="InterPro" id="IPR015424">
    <property type="entry name" value="PyrdxlP-dep_Trfase"/>
</dbReference>
<reference evidence="6" key="1">
    <citation type="journal article" date="2023" name="Int. J. Syst. Evol. Microbiol.">
        <title>Mesoterricola silvestris gen. nov., sp. nov., Mesoterricola sediminis sp. nov., Geothrix oryzae sp. nov., Geothrix edaphica sp. nov., Geothrix rubra sp. nov., and Geothrix limicola sp. nov., six novel members of Acidobacteriota isolated from soils.</title>
        <authorList>
            <person name="Itoh H."/>
            <person name="Sugisawa Y."/>
            <person name="Mise K."/>
            <person name="Xu Z."/>
            <person name="Kuniyasu M."/>
            <person name="Ushijima N."/>
            <person name="Kawano K."/>
            <person name="Kobayashi E."/>
            <person name="Shiratori Y."/>
            <person name="Masuda Y."/>
            <person name="Senoo K."/>
        </authorList>
    </citation>
    <scope>NUCLEOTIDE SEQUENCE</scope>
    <source>
        <strain evidence="6">W786</strain>
    </source>
</reference>
<evidence type="ECO:0000256" key="3">
    <source>
        <dbReference type="ARBA" id="ARBA00022898"/>
    </source>
</evidence>
<dbReference type="InterPro" id="IPR001917">
    <property type="entry name" value="Aminotrans_II_pyridoxalP_BS"/>
</dbReference>
<evidence type="ECO:0000256" key="2">
    <source>
        <dbReference type="ARBA" id="ARBA00022679"/>
    </source>
</evidence>
<protein>
    <submittedName>
        <fullName evidence="6">2-amino-3-ketobutyrate CoA ligase</fullName>
    </submittedName>
</protein>
<comment type="similarity">
    <text evidence="4">Belongs to the class-II pyridoxal-phosphate-dependent aminotransferase family.</text>
</comment>
<dbReference type="InterPro" id="IPR004839">
    <property type="entry name" value="Aminotransferase_I/II_large"/>
</dbReference>
<dbReference type="Gene3D" id="3.40.640.10">
    <property type="entry name" value="Type I PLP-dependent aspartate aminotransferase-like (Major domain)"/>
    <property type="match status" value="1"/>
</dbReference>
<sequence>MTSKPHGSGMALGQPDANVRPSILDKCTAFRIPDELKAGGLYPYHRIIETGQDTEVQVNGRKMLMLGSNSYLELTTHPRIKERAAEAVRQYGTGCAGSRFLNGTLPIHVELERKLADLVGKEAALVFPTGFQTNTGVISSLVHKGEYIIGDKYIHACIMDGCQLSHGQLLRYDHNNMADLEEKLSRLPEGAGKLIVTDGVFSMEGDICNLPGITELAARYGAQVMVDDAHGIGVLGPQGRGTAAHFGLTDEVDLIMGTFSKSLAAIGGFIAGTERTINYLMHMARPYMFSASASPASVAAVLAALEVMEEESWRIERLWENTRFLKQGFDELGFDTGDSETPVIPILVGEFETCLKMWHFLQEEGIFVNPVVPPGVPPGRSLIRISVTAGHTREQLAWALEVFRKAGRHFGLIELGA</sequence>
<feature type="domain" description="Aminotransferase class I/classII large" evidence="5">
    <location>
        <begin position="62"/>
        <end position="402"/>
    </location>
</feature>
<dbReference type="SUPFAM" id="SSF53383">
    <property type="entry name" value="PLP-dependent transferases"/>
    <property type="match status" value="1"/>
</dbReference>
<dbReference type="KEGG" id="msea:METESE_21150"/>